<name>A0ABP8JLK3_9BACT</name>
<dbReference type="EMBL" id="BAABHA010000015">
    <property type="protein sequence ID" value="GAA4392514.1"/>
    <property type="molecule type" value="Genomic_DNA"/>
</dbReference>
<protein>
    <recommendedName>
        <fullName evidence="1">SH3b domain-containing protein</fullName>
    </recommendedName>
</protein>
<sequence>MLLCSACATSRDDVAVIPSLKRTVVERTADKQCGLYVQASTQSEMLATVDSGTRVQVLDSVNQYFVKARLNKDGKSVTGFMYRACLQ</sequence>
<comment type="caution">
    <text evidence="2">The sequence shown here is derived from an EMBL/GenBank/DDBJ whole genome shotgun (WGS) entry which is preliminary data.</text>
</comment>
<dbReference type="InterPro" id="IPR003646">
    <property type="entry name" value="SH3-like_bac-type"/>
</dbReference>
<gene>
    <name evidence="2" type="ORF">GCM10023186_43110</name>
</gene>
<organism evidence="2 3">
    <name type="scientific">Hymenobacter koreensis</name>
    <dbReference type="NCBI Taxonomy" id="1084523"/>
    <lineage>
        <taxon>Bacteria</taxon>
        <taxon>Pseudomonadati</taxon>
        <taxon>Bacteroidota</taxon>
        <taxon>Cytophagia</taxon>
        <taxon>Cytophagales</taxon>
        <taxon>Hymenobacteraceae</taxon>
        <taxon>Hymenobacter</taxon>
    </lineage>
</organism>
<feature type="domain" description="SH3b" evidence="1">
    <location>
        <begin position="35"/>
        <end position="86"/>
    </location>
</feature>
<dbReference type="Gene3D" id="2.30.30.40">
    <property type="entry name" value="SH3 Domains"/>
    <property type="match status" value="1"/>
</dbReference>
<reference evidence="3" key="1">
    <citation type="journal article" date="2019" name="Int. J. Syst. Evol. Microbiol.">
        <title>The Global Catalogue of Microorganisms (GCM) 10K type strain sequencing project: providing services to taxonomists for standard genome sequencing and annotation.</title>
        <authorList>
            <consortium name="The Broad Institute Genomics Platform"/>
            <consortium name="The Broad Institute Genome Sequencing Center for Infectious Disease"/>
            <person name="Wu L."/>
            <person name="Ma J."/>
        </authorList>
    </citation>
    <scope>NUCLEOTIDE SEQUENCE [LARGE SCALE GENOMIC DNA]</scope>
    <source>
        <strain evidence="3">JCM 17924</strain>
    </source>
</reference>
<evidence type="ECO:0000313" key="3">
    <source>
        <dbReference type="Proteomes" id="UP001500454"/>
    </source>
</evidence>
<accession>A0ABP8JLK3</accession>
<dbReference type="Pfam" id="PF08239">
    <property type="entry name" value="SH3_3"/>
    <property type="match status" value="1"/>
</dbReference>
<evidence type="ECO:0000313" key="2">
    <source>
        <dbReference type="EMBL" id="GAA4392514.1"/>
    </source>
</evidence>
<proteinExistence type="predicted"/>
<keyword evidence="3" id="KW-1185">Reference proteome</keyword>
<dbReference type="Proteomes" id="UP001500454">
    <property type="component" value="Unassembled WGS sequence"/>
</dbReference>
<evidence type="ECO:0000259" key="1">
    <source>
        <dbReference type="Pfam" id="PF08239"/>
    </source>
</evidence>